<evidence type="ECO:0000313" key="2">
    <source>
        <dbReference type="Proteomes" id="UP000698800"/>
    </source>
</evidence>
<gene>
    <name evidence="1" type="ORF">FGG08_007186</name>
</gene>
<keyword evidence="2" id="KW-1185">Reference proteome</keyword>
<accession>A0A9P8HUI1</accession>
<dbReference type="EMBL" id="JAGHQL010000257">
    <property type="protein sequence ID" value="KAH0534229.1"/>
    <property type="molecule type" value="Genomic_DNA"/>
</dbReference>
<dbReference type="Proteomes" id="UP000698800">
    <property type="component" value="Unassembled WGS sequence"/>
</dbReference>
<proteinExistence type="predicted"/>
<dbReference type="AlphaFoldDB" id="A0A9P8HUI1"/>
<dbReference type="OrthoDB" id="10354786at2759"/>
<comment type="caution">
    <text evidence="1">The sequence shown here is derived from an EMBL/GenBank/DDBJ whole genome shotgun (WGS) entry which is preliminary data.</text>
</comment>
<evidence type="ECO:0000313" key="1">
    <source>
        <dbReference type="EMBL" id="KAH0534229.1"/>
    </source>
</evidence>
<organism evidence="1 2">
    <name type="scientific">Glutinoglossum americanum</name>
    <dbReference type="NCBI Taxonomy" id="1670608"/>
    <lineage>
        <taxon>Eukaryota</taxon>
        <taxon>Fungi</taxon>
        <taxon>Dikarya</taxon>
        <taxon>Ascomycota</taxon>
        <taxon>Pezizomycotina</taxon>
        <taxon>Geoglossomycetes</taxon>
        <taxon>Geoglossales</taxon>
        <taxon>Geoglossaceae</taxon>
        <taxon>Glutinoglossum</taxon>
    </lineage>
</organism>
<sequence length="149" mass="17079">MRFSANIQERLCQTASGGMSIQIVTLKQGEGPDTPNDGDIVIADVEIWDLDCNQPDNHNKGKMYVIQITISVYEGNICLSVCNWESFKFQVGEIFAEENERFNFLHDQVKDMFVNAQTRLTQTKPDDSGYVSEVTLRYMVFKFEQDADY</sequence>
<reference evidence="1" key="1">
    <citation type="submission" date="2021-03" db="EMBL/GenBank/DDBJ databases">
        <title>Comparative genomics and phylogenomic investigation of the class Geoglossomycetes provide insights into ecological specialization and systematics.</title>
        <authorList>
            <person name="Melie T."/>
            <person name="Pirro S."/>
            <person name="Miller A.N."/>
            <person name="Quandt A."/>
        </authorList>
    </citation>
    <scope>NUCLEOTIDE SEQUENCE</scope>
    <source>
        <strain evidence="1">GBOQ0MN5Z8</strain>
    </source>
</reference>
<protein>
    <submittedName>
        <fullName evidence="1">Uncharacterized protein</fullName>
    </submittedName>
</protein>
<name>A0A9P8HUI1_9PEZI</name>